<dbReference type="EMBL" id="BGPR01006178">
    <property type="protein sequence ID" value="GBN16728.1"/>
    <property type="molecule type" value="Genomic_DNA"/>
</dbReference>
<proteinExistence type="predicted"/>
<sequence>MYLSCADEIRAPAGYCCTAPKPAEKGRDRITRSGRLPKMDNCQRINHSFRRLALDPHKGFLLYHLMLPLYDADADPAQVS</sequence>
<gene>
    <name evidence="1" type="ORF">AVEN_49369_1</name>
</gene>
<evidence type="ECO:0000313" key="2">
    <source>
        <dbReference type="Proteomes" id="UP000499080"/>
    </source>
</evidence>
<dbReference type="Proteomes" id="UP000499080">
    <property type="component" value="Unassembled WGS sequence"/>
</dbReference>
<keyword evidence="2" id="KW-1185">Reference proteome</keyword>
<name>A0A4Y2LPR6_ARAVE</name>
<protein>
    <submittedName>
        <fullName evidence="1">Uncharacterized protein</fullName>
    </submittedName>
</protein>
<accession>A0A4Y2LPR6</accession>
<reference evidence="1 2" key="1">
    <citation type="journal article" date="2019" name="Sci. Rep.">
        <title>Orb-weaving spider Araneus ventricosus genome elucidates the spidroin gene catalogue.</title>
        <authorList>
            <person name="Kono N."/>
            <person name="Nakamura H."/>
            <person name="Ohtoshi R."/>
            <person name="Moran D.A.P."/>
            <person name="Shinohara A."/>
            <person name="Yoshida Y."/>
            <person name="Fujiwara M."/>
            <person name="Mori M."/>
            <person name="Tomita M."/>
            <person name="Arakawa K."/>
        </authorList>
    </citation>
    <scope>NUCLEOTIDE SEQUENCE [LARGE SCALE GENOMIC DNA]</scope>
</reference>
<evidence type="ECO:0000313" key="1">
    <source>
        <dbReference type="EMBL" id="GBN16728.1"/>
    </source>
</evidence>
<dbReference type="AlphaFoldDB" id="A0A4Y2LPR6"/>
<organism evidence="1 2">
    <name type="scientific">Araneus ventricosus</name>
    <name type="common">Orbweaver spider</name>
    <name type="synonym">Epeira ventricosa</name>
    <dbReference type="NCBI Taxonomy" id="182803"/>
    <lineage>
        <taxon>Eukaryota</taxon>
        <taxon>Metazoa</taxon>
        <taxon>Ecdysozoa</taxon>
        <taxon>Arthropoda</taxon>
        <taxon>Chelicerata</taxon>
        <taxon>Arachnida</taxon>
        <taxon>Araneae</taxon>
        <taxon>Araneomorphae</taxon>
        <taxon>Entelegynae</taxon>
        <taxon>Araneoidea</taxon>
        <taxon>Araneidae</taxon>
        <taxon>Araneus</taxon>
    </lineage>
</organism>
<comment type="caution">
    <text evidence="1">The sequence shown here is derived from an EMBL/GenBank/DDBJ whole genome shotgun (WGS) entry which is preliminary data.</text>
</comment>